<keyword evidence="2" id="KW-0812">Transmembrane</keyword>
<dbReference type="PRINTS" id="PR00625">
    <property type="entry name" value="JDOMAIN"/>
</dbReference>
<dbReference type="InterPro" id="IPR001623">
    <property type="entry name" value="DnaJ_domain"/>
</dbReference>
<dbReference type="OrthoDB" id="9811070at2"/>
<sequence length="59" mass="6366">MGEDEAYEVLGLSPGATVDEIKAAHRELMRKVHPDTGGSSYLAAKINQAKDLLLTRARA</sequence>
<reference evidence="7 8" key="1">
    <citation type="journal article" date="2016" name="Int. J. Syst. Evol. Microbiol.">
        <title>Pyruvatibacter mobilis gen. nov., sp. nov., a marine bacterium from the culture broth of Picochlorum sp. 122.</title>
        <authorList>
            <person name="Wang G."/>
            <person name="Tang M."/>
            <person name="Wu H."/>
            <person name="Dai S."/>
            <person name="Li T."/>
            <person name="Chen C."/>
            <person name="He H."/>
            <person name="Fan J."/>
            <person name="Xiang W."/>
            <person name="Li X."/>
        </authorList>
    </citation>
    <scope>NUCLEOTIDE SEQUENCE [LARGE SCALE GENOMIC DNA]</scope>
    <source>
        <strain evidence="7 8">GYP-11</strain>
    </source>
</reference>
<dbReference type="PANTHER" id="PTHR12763">
    <property type="match status" value="1"/>
</dbReference>
<evidence type="ECO:0000256" key="3">
    <source>
        <dbReference type="ARBA" id="ARBA00022989"/>
    </source>
</evidence>
<dbReference type="Pfam" id="PF00226">
    <property type="entry name" value="DnaJ"/>
    <property type="match status" value="1"/>
</dbReference>
<evidence type="ECO:0000256" key="1">
    <source>
        <dbReference type="ARBA" id="ARBA00004167"/>
    </source>
</evidence>
<evidence type="ECO:0000256" key="2">
    <source>
        <dbReference type="ARBA" id="ARBA00022692"/>
    </source>
</evidence>
<accession>A0A845QB67</accession>
<protein>
    <submittedName>
        <fullName evidence="7">DnaJ domain-containing protein</fullName>
    </submittedName>
</protein>
<keyword evidence="3" id="KW-1133">Transmembrane helix</keyword>
<dbReference type="SUPFAM" id="SSF46565">
    <property type="entry name" value="Chaperone J-domain"/>
    <property type="match status" value="1"/>
</dbReference>
<keyword evidence="4" id="KW-0472">Membrane</keyword>
<evidence type="ECO:0000259" key="6">
    <source>
        <dbReference type="PROSITE" id="PS50076"/>
    </source>
</evidence>
<comment type="caution">
    <text evidence="7">The sequence shown here is derived from an EMBL/GenBank/DDBJ whole genome shotgun (WGS) entry which is preliminary data.</text>
</comment>
<dbReference type="GO" id="GO:0016020">
    <property type="term" value="C:membrane"/>
    <property type="evidence" value="ECO:0007669"/>
    <property type="project" value="UniProtKB-SubCell"/>
</dbReference>
<organism evidence="7 8">
    <name type="scientific">Pyruvatibacter mobilis</name>
    <dbReference type="NCBI Taxonomy" id="1712261"/>
    <lineage>
        <taxon>Bacteria</taxon>
        <taxon>Pseudomonadati</taxon>
        <taxon>Pseudomonadota</taxon>
        <taxon>Alphaproteobacteria</taxon>
        <taxon>Hyphomicrobiales</taxon>
        <taxon>Parvibaculaceae</taxon>
        <taxon>Pyruvatibacter</taxon>
    </lineage>
</organism>
<dbReference type="Gene3D" id="1.10.287.110">
    <property type="entry name" value="DnaJ domain"/>
    <property type="match status" value="1"/>
</dbReference>
<evidence type="ECO:0000313" key="8">
    <source>
        <dbReference type="Proteomes" id="UP000470384"/>
    </source>
</evidence>
<dbReference type="SMART" id="SM00271">
    <property type="entry name" value="DnaJ"/>
    <property type="match status" value="1"/>
</dbReference>
<dbReference type="FunFam" id="1.10.287.110:FF:000001">
    <property type="entry name" value="Import inner membrane translocase subunit tim14"/>
    <property type="match status" value="1"/>
</dbReference>
<dbReference type="Proteomes" id="UP000470384">
    <property type="component" value="Unassembled WGS sequence"/>
</dbReference>
<keyword evidence="8" id="KW-1185">Reference proteome</keyword>
<dbReference type="AlphaFoldDB" id="A0A845QB67"/>
<gene>
    <name evidence="7" type="ORF">GTQ45_08275</name>
</gene>
<evidence type="ECO:0000256" key="4">
    <source>
        <dbReference type="ARBA" id="ARBA00023136"/>
    </source>
</evidence>
<dbReference type="PROSITE" id="PS50076">
    <property type="entry name" value="DNAJ_2"/>
    <property type="match status" value="1"/>
</dbReference>
<comment type="similarity">
    <text evidence="5">Belongs to the TIM14 family.</text>
</comment>
<evidence type="ECO:0000256" key="5">
    <source>
        <dbReference type="ARBA" id="ARBA00038105"/>
    </source>
</evidence>
<name>A0A845QB67_9HYPH</name>
<comment type="subcellular location">
    <subcellularLocation>
        <location evidence="1">Membrane</location>
        <topology evidence="1">Single-pass membrane protein</topology>
    </subcellularLocation>
</comment>
<dbReference type="CDD" id="cd06257">
    <property type="entry name" value="DnaJ"/>
    <property type="match status" value="1"/>
</dbReference>
<dbReference type="EMBL" id="WXYQ01000006">
    <property type="protein sequence ID" value="NBG95727.1"/>
    <property type="molecule type" value="Genomic_DNA"/>
</dbReference>
<evidence type="ECO:0000313" key="7">
    <source>
        <dbReference type="EMBL" id="NBG95727.1"/>
    </source>
</evidence>
<dbReference type="PANTHER" id="PTHR12763:SF28">
    <property type="entry name" value="GEO10507P1-RELATED"/>
    <property type="match status" value="1"/>
</dbReference>
<proteinExistence type="inferred from homology"/>
<feature type="domain" description="J" evidence="6">
    <location>
        <begin position="5"/>
        <end position="58"/>
    </location>
</feature>
<dbReference type="InterPro" id="IPR036869">
    <property type="entry name" value="J_dom_sf"/>
</dbReference>